<sequence>MFRPTKLSPLEILLLVFTSTIVVTGIVISQINVQWFEEVYAVEDGFVENWTLVPLLFATIYALYQVGSHGRYKTWHFNVLMLLVALFSFFVAGEEISWGQRVFDVQSSEFFKQHNSQAETNLHNMMVGDKKINKIVFSQLLTGGIAFYLLVLPLLYSKKTGVKSFVDKVGLPIAQLYQIAACLLLFGSILFIPSGKNAEILEAGITTLFLLIFLFPQNAWVFEKEQHLIAAKQKAGAV</sequence>
<dbReference type="Proteomes" id="UP000031802">
    <property type="component" value="Unassembled WGS sequence"/>
</dbReference>
<evidence type="ECO:0000256" key="1">
    <source>
        <dbReference type="SAM" id="Phobius"/>
    </source>
</evidence>
<comment type="caution">
    <text evidence="2">The sequence shown here is derived from an EMBL/GenBank/DDBJ whole genome shotgun (WGS) entry which is preliminary data.</text>
</comment>
<feature type="transmembrane region" description="Helical" evidence="1">
    <location>
        <begin position="12"/>
        <end position="33"/>
    </location>
</feature>
<dbReference type="OrthoDB" id="7067875at2"/>
<dbReference type="EMBL" id="JJMU01000042">
    <property type="protein sequence ID" value="KGE13734.1"/>
    <property type="molecule type" value="Genomic_DNA"/>
</dbReference>
<keyword evidence="3" id="KW-1185">Reference proteome</keyword>
<proteinExistence type="predicted"/>
<feature type="transmembrane region" description="Helical" evidence="1">
    <location>
        <begin position="75"/>
        <end position="93"/>
    </location>
</feature>
<keyword evidence="1" id="KW-0812">Transmembrane</keyword>
<accession>A0A0B8T6M4</accession>
<feature type="transmembrane region" description="Helical" evidence="1">
    <location>
        <begin position="135"/>
        <end position="156"/>
    </location>
</feature>
<dbReference type="AlphaFoldDB" id="A0A0B8T6M4"/>
<dbReference type="RefSeq" id="WP_052072369.1">
    <property type="nucleotide sequence ID" value="NZ_JJMU01000042.1"/>
</dbReference>
<organism evidence="2 3">
    <name type="scientific">Sphingobacterium deserti</name>
    <dbReference type="NCBI Taxonomy" id="1229276"/>
    <lineage>
        <taxon>Bacteria</taxon>
        <taxon>Pseudomonadati</taxon>
        <taxon>Bacteroidota</taxon>
        <taxon>Sphingobacteriia</taxon>
        <taxon>Sphingobacteriales</taxon>
        <taxon>Sphingobacteriaceae</taxon>
        <taxon>Sphingobacterium</taxon>
    </lineage>
</organism>
<reference evidence="2 3" key="2">
    <citation type="journal article" date="2015" name="PLoS ONE">
        <title>Whole-Genome Optical Mapping and Finished Genome Sequence of Sphingobacterium deserti sp. nov., a New Species Isolated from the Western Desert of China.</title>
        <authorList>
            <person name="Teng C."/>
            <person name="Zhou Z."/>
            <person name="Molnar I."/>
            <person name="Li X."/>
            <person name="Tang R."/>
            <person name="Chen M."/>
            <person name="Wang L."/>
            <person name="Su S."/>
            <person name="Zhang W."/>
            <person name="Lin M."/>
        </authorList>
    </citation>
    <scope>NUCLEOTIDE SEQUENCE [LARGE SCALE GENOMIC DNA]</scope>
    <source>
        <strain evidence="3">ACCC05744</strain>
    </source>
</reference>
<reference evidence="3" key="1">
    <citation type="submission" date="2014-04" db="EMBL/GenBank/DDBJ databases">
        <title>Whole-Genome optical mapping and complete genome sequence of Sphingobacterium deserti sp. nov., a new spaces isolated from desert in the west of China.</title>
        <authorList>
            <person name="Teng C."/>
            <person name="Zhou Z."/>
            <person name="Li X."/>
            <person name="Chen M."/>
            <person name="Lin M."/>
            <person name="Wang L."/>
            <person name="Su S."/>
            <person name="Zhang C."/>
            <person name="Zhang W."/>
        </authorList>
    </citation>
    <scope>NUCLEOTIDE SEQUENCE [LARGE SCALE GENOMIC DNA]</scope>
    <source>
        <strain evidence="3">ACCC05744</strain>
    </source>
</reference>
<dbReference type="STRING" id="1229276.DI53_2474"/>
<dbReference type="eggNOG" id="ENOG50315RN">
    <property type="taxonomic scope" value="Bacteria"/>
</dbReference>
<feature type="transmembrane region" description="Helical" evidence="1">
    <location>
        <begin position="45"/>
        <end position="63"/>
    </location>
</feature>
<name>A0A0B8T6M4_9SPHI</name>
<feature type="transmembrane region" description="Helical" evidence="1">
    <location>
        <begin position="200"/>
        <end position="222"/>
    </location>
</feature>
<protein>
    <submittedName>
        <fullName evidence="2">Uncharacterized protein</fullName>
    </submittedName>
</protein>
<dbReference type="PATRIC" id="fig|1229276.3.peg.2546"/>
<keyword evidence="1" id="KW-0472">Membrane</keyword>
<evidence type="ECO:0000313" key="3">
    <source>
        <dbReference type="Proteomes" id="UP000031802"/>
    </source>
</evidence>
<feature type="transmembrane region" description="Helical" evidence="1">
    <location>
        <begin position="176"/>
        <end position="194"/>
    </location>
</feature>
<keyword evidence="1" id="KW-1133">Transmembrane helix</keyword>
<evidence type="ECO:0000313" key="2">
    <source>
        <dbReference type="EMBL" id="KGE13734.1"/>
    </source>
</evidence>
<gene>
    <name evidence="2" type="ORF">DI53_2474</name>
</gene>